<dbReference type="SUPFAM" id="SSF55120">
    <property type="entry name" value="Pseudouridine synthase"/>
    <property type="match status" value="1"/>
</dbReference>
<evidence type="ECO:0000256" key="1">
    <source>
        <dbReference type="ARBA" id="ARBA00010876"/>
    </source>
</evidence>
<evidence type="ECO:0000313" key="13">
    <source>
        <dbReference type="Proteomes" id="UP000092565"/>
    </source>
</evidence>
<comment type="catalytic activity">
    <reaction evidence="5">
        <text>uridine(32) in tRNA = pseudouridine(32) in tRNA</text>
        <dbReference type="Rhea" id="RHEA:42544"/>
        <dbReference type="Rhea" id="RHEA-COMP:10107"/>
        <dbReference type="Rhea" id="RHEA-COMP:10108"/>
        <dbReference type="ChEBI" id="CHEBI:65314"/>
        <dbReference type="ChEBI" id="CHEBI:65315"/>
        <dbReference type="EC" id="5.4.99.28"/>
    </reaction>
</comment>
<dbReference type="NCBIfam" id="TIGR00005">
    <property type="entry name" value="rluA_subfam"/>
    <property type="match status" value="1"/>
</dbReference>
<evidence type="ECO:0000256" key="7">
    <source>
        <dbReference type="ARBA" id="ARBA00037305"/>
    </source>
</evidence>
<dbReference type="InterPro" id="IPR006225">
    <property type="entry name" value="PsdUridine_synth_RluC/D"/>
</dbReference>
<evidence type="ECO:0000313" key="12">
    <source>
        <dbReference type="EMBL" id="ANP36940.1"/>
    </source>
</evidence>
<dbReference type="Pfam" id="PF00849">
    <property type="entry name" value="PseudoU_synth_2"/>
    <property type="match status" value="1"/>
</dbReference>
<dbReference type="InterPro" id="IPR050188">
    <property type="entry name" value="RluA_PseudoU_synthase"/>
</dbReference>
<comment type="function">
    <text evidence="9">Responsible for synthesis of pseudouridine from uracil.</text>
</comment>
<evidence type="ECO:0000256" key="5">
    <source>
        <dbReference type="ARBA" id="ARBA00036184"/>
    </source>
</evidence>
<dbReference type="GO" id="GO:0160142">
    <property type="term" value="F:23S rRNA pseudouridine(746) synthase activity"/>
    <property type="evidence" value="ECO:0007669"/>
    <property type="project" value="UniProtKB-EC"/>
</dbReference>
<keyword evidence="4 9" id="KW-0413">Isomerase</keyword>
<comment type="catalytic activity">
    <reaction evidence="6">
        <text>uridine(746) in 23S rRNA = pseudouridine(746) in 23S rRNA</text>
        <dbReference type="Rhea" id="RHEA:42548"/>
        <dbReference type="Rhea" id="RHEA-COMP:10109"/>
        <dbReference type="Rhea" id="RHEA-COMP:10110"/>
        <dbReference type="ChEBI" id="CHEBI:65314"/>
        <dbReference type="ChEBI" id="CHEBI:65315"/>
        <dbReference type="EC" id="5.4.99.29"/>
    </reaction>
</comment>
<evidence type="ECO:0000256" key="2">
    <source>
        <dbReference type="ARBA" id="ARBA00022552"/>
    </source>
</evidence>
<dbReference type="AlphaFoldDB" id="A0A1B0ZS08"/>
<name>A0A1B0ZS08_9RHOB</name>
<comment type="catalytic activity">
    <reaction evidence="9">
        <text>a uridine in RNA = a pseudouridine in RNA</text>
        <dbReference type="Rhea" id="RHEA:48348"/>
        <dbReference type="Rhea" id="RHEA-COMP:12068"/>
        <dbReference type="Rhea" id="RHEA-COMP:12069"/>
        <dbReference type="ChEBI" id="CHEBI:65314"/>
        <dbReference type="ChEBI" id="CHEBI:65315"/>
    </reaction>
</comment>
<dbReference type="PATRIC" id="fig|60890.4.peg.1983"/>
<comment type="function">
    <text evidence="7">Dual specificity enzyme that catalyzes the synthesis of pseudouridine from uracil-746 in 23S ribosomal RNA and from uracil-32 in the anticodon stem and loop of transfer RNAs.</text>
</comment>
<feature type="compositionally biased region" description="Low complexity" evidence="10">
    <location>
        <begin position="26"/>
        <end position="36"/>
    </location>
</feature>
<evidence type="ECO:0000256" key="6">
    <source>
        <dbReference type="ARBA" id="ARBA00036916"/>
    </source>
</evidence>
<reference evidence="12 13" key="1">
    <citation type="submission" date="2016-04" db="EMBL/GenBank/DDBJ databases">
        <authorList>
            <person name="Evans L.H."/>
            <person name="Alamgir A."/>
            <person name="Owens N."/>
            <person name="Weber N.D."/>
            <person name="Virtaneva K."/>
            <person name="Barbian K."/>
            <person name="Babar A."/>
            <person name="Rosenke K."/>
        </authorList>
    </citation>
    <scope>NUCLEOTIDE SEQUENCE [LARGE SCALE GENOMIC DNA]</scope>
    <source>
        <strain evidence="12 13">JL2886</strain>
    </source>
</reference>
<feature type="region of interest" description="Disordered" evidence="10">
    <location>
        <begin position="21"/>
        <end position="45"/>
    </location>
</feature>
<accession>A0A1B0ZS08</accession>
<dbReference type="GO" id="GO:0008033">
    <property type="term" value="P:tRNA processing"/>
    <property type="evidence" value="ECO:0007669"/>
    <property type="project" value="UniProtKB-KW"/>
</dbReference>
<dbReference type="PANTHER" id="PTHR21600:SF91">
    <property type="entry name" value="DUAL-SPECIFICITY RNA PSEUDOURIDINE SYNTHASE RLUA"/>
    <property type="match status" value="1"/>
</dbReference>
<evidence type="ECO:0000256" key="8">
    <source>
        <dbReference type="PIRSR" id="PIRSR606225-1"/>
    </source>
</evidence>
<dbReference type="EMBL" id="CP015124">
    <property type="protein sequence ID" value="ANP36940.1"/>
    <property type="molecule type" value="Genomic_DNA"/>
</dbReference>
<evidence type="ECO:0000256" key="4">
    <source>
        <dbReference type="ARBA" id="ARBA00023235"/>
    </source>
</evidence>
<dbReference type="EC" id="5.4.99.-" evidence="9"/>
<gene>
    <name evidence="12" type="primary">rluA</name>
    <name evidence="12" type="ORF">JL2886_02046</name>
</gene>
<dbReference type="InterPro" id="IPR006145">
    <property type="entry name" value="PsdUridine_synth_RsuA/RluA"/>
</dbReference>
<dbReference type="PROSITE" id="PS01129">
    <property type="entry name" value="PSI_RLU"/>
    <property type="match status" value="1"/>
</dbReference>
<dbReference type="GO" id="GO:0160151">
    <property type="term" value="F:tRNA pseudouridine(32) synthase activity"/>
    <property type="evidence" value="ECO:0007669"/>
    <property type="project" value="UniProtKB-EC"/>
</dbReference>
<sequence>MHGFSPFVDAILPLRRRAGQDGRGGNLLRRQQGSRQAAMTVSSDYTPPQDPLEILHHDAQILAVNKPAGLLSVPGRGEHLADCLLSRVQLAFPEALLVHRLDRDTSGVMVFALTPHAQRHLSMQFEKRSTRKVYVARVTGRLEPKAGTVDLPLIVDWPNRPRQMVCHETGKPAVTDWRVMKYGEGETRVRLTPKTGRSHQLRVHMLSLGHAILGDPLYAEGAARDFPRMMLHSEELRIKHPDSEQSMKFRAKAPF</sequence>
<dbReference type="InterPro" id="IPR006224">
    <property type="entry name" value="PsdUridine_synth_RluA-like_CS"/>
</dbReference>
<feature type="domain" description="Pseudouridine synthase RsuA/RluA-like" evidence="11">
    <location>
        <begin position="61"/>
        <end position="206"/>
    </location>
</feature>
<evidence type="ECO:0000256" key="3">
    <source>
        <dbReference type="ARBA" id="ARBA00022694"/>
    </source>
</evidence>
<keyword evidence="2" id="KW-0698">rRNA processing</keyword>
<keyword evidence="13" id="KW-1185">Reference proteome</keyword>
<proteinExistence type="inferred from homology"/>
<dbReference type="GO" id="GO:0003723">
    <property type="term" value="F:RNA binding"/>
    <property type="evidence" value="ECO:0007669"/>
    <property type="project" value="InterPro"/>
</dbReference>
<dbReference type="Gene3D" id="3.30.2350.10">
    <property type="entry name" value="Pseudouridine synthase"/>
    <property type="match status" value="1"/>
</dbReference>
<protein>
    <recommendedName>
        <fullName evidence="9">Pseudouridine synthase</fullName>
        <ecNumber evidence="9">5.4.99.-</ecNumber>
    </recommendedName>
</protein>
<dbReference type="GO" id="GO:0000455">
    <property type="term" value="P:enzyme-directed rRNA pseudouridine synthesis"/>
    <property type="evidence" value="ECO:0007669"/>
    <property type="project" value="TreeGrafter"/>
</dbReference>
<dbReference type="PANTHER" id="PTHR21600">
    <property type="entry name" value="MITOCHONDRIAL RNA PSEUDOURIDINE SYNTHASE"/>
    <property type="match status" value="1"/>
</dbReference>
<evidence type="ECO:0000259" key="11">
    <source>
        <dbReference type="Pfam" id="PF00849"/>
    </source>
</evidence>
<dbReference type="InterPro" id="IPR020103">
    <property type="entry name" value="PsdUridine_synth_cat_dom_sf"/>
</dbReference>
<feature type="active site" evidence="8">
    <location>
        <position position="102"/>
    </location>
</feature>
<dbReference type="CDD" id="cd02869">
    <property type="entry name" value="PseudoU_synth_RluA_like"/>
    <property type="match status" value="1"/>
</dbReference>
<keyword evidence="3" id="KW-0819">tRNA processing</keyword>
<organism evidence="12 13">
    <name type="scientific">Phaeobacter gallaeciensis</name>
    <dbReference type="NCBI Taxonomy" id="60890"/>
    <lineage>
        <taxon>Bacteria</taxon>
        <taxon>Pseudomonadati</taxon>
        <taxon>Pseudomonadota</taxon>
        <taxon>Alphaproteobacteria</taxon>
        <taxon>Rhodobacterales</taxon>
        <taxon>Roseobacteraceae</taxon>
        <taxon>Phaeobacter</taxon>
    </lineage>
</organism>
<comment type="similarity">
    <text evidence="1 9">Belongs to the pseudouridine synthase RluA family.</text>
</comment>
<evidence type="ECO:0000256" key="10">
    <source>
        <dbReference type="SAM" id="MobiDB-lite"/>
    </source>
</evidence>
<evidence type="ECO:0000256" key="9">
    <source>
        <dbReference type="RuleBase" id="RU362028"/>
    </source>
</evidence>
<dbReference type="Proteomes" id="UP000092565">
    <property type="component" value="Chromosome"/>
</dbReference>